<dbReference type="Proteomes" id="UP000076722">
    <property type="component" value="Unassembled WGS sequence"/>
</dbReference>
<feature type="region of interest" description="Disordered" evidence="1">
    <location>
        <begin position="1"/>
        <end position="47"/>
    </location>
</feature>
<evidence type="ECO:0008006" key="4">
    <source>
        <dbReference type="Google" id="ProtNLM"/>
    </source>
</evidence>
<evidence type="ECO:0000313" key="3">
    <source>
        <dbReference type="Proteomes" id="UP000076722"/>
    </source>
</evidence>
<gene>
    <name evidence="2" type="ORF">SISNIDRAFT_485826</name>
</gene>
<dbReference type="AlphaFoldDB" id="A0A164UW26"/>
<keyword evidence="3" id="KW-1185">Reference proteome</keyword>
<evidence type="ECO:0000256" key="1">
    <source>
        <dbReference type="SAM" id="MobiDB-lite"/>
    </source>
</evidence>
<dbReference type="EMBL" id="KV419407">
    <property type="protein sequence ID" value="KZS93587.1"/>
    <property type="molecule type" value="Genomic_DNA"/>
</dbReference>
<sequence length="337" mass="38292">MDIDTHNAPATPATPPRLLGPQFNFQPPATPPSTQPPQQPPSTPAVPAPVVHRHVTYIDETDLYCFEAVNGEGEIYSFRMPIRWLANESEPLQSLLTLGQGNSGEGRSEANPIKLPDPYDQWSAFAMWSERQEDKFTLTEWTDLLALSSKYFMEKAKKDAIKKIEDLHLPASTLLRYCIDYKVETWFIDSVKEVTKMELRRLSELGPALGMPILCHILALKGIREQSTRSLLVCSFSQMNHHCHLHQREDCKQNFDDLLRQAVSGMLHPDTPLSPDAVERGLENHRSGGHHIRCFANAIDLLKERRWLYGNQTALKECLRAMAEEFGFSDRVVPETF</sequence>
<name>A0A164UW26_9AGAM</name>
<reference evidence="2 3" key="1">
    <citation type="journal article" date="2016" name="Mol. Biol. Evol.">
        <title>Comparative Genomics of Early-Diverging Mushroom-Forming Fungi Provides Insights into the Origins of Lignocellulose Decay Capabilities.</title>
        <authorList>
            <person name="Nagy L.G."/>
            <person name="Riley R."/>
            <person name="Tritt A."/>
            <person name="Adam C."/>
            <person name="Daum C."/>
            <person name="Floudas D."/>
            <person name="Sun H."/>
            <person name="Yadav J.S."/>
            <person name="Pangilinan J."/>
            <person name="Larsson K.H."/>
            <person name="Matsuura K."/>
            <person name="Barry K."/>
            <person name="Labutti K."/>
            <person name="Kuo R."/>
            <person name="Ohm R.A."/>
            <person name="Bhattacharya S.S."/>
            <person name="Shirouzu T."/>
            <person name="Yoshinaga Y."/>
            <person name="Martin F.M."/>
            <person name="Grigoriev I.V."/>
            <person name="Hibbett D.S."/>
        </authorList>
    </citation>
    <scope>NUCLEOTIDE SEQUENCE [LARGE SCALE GENOMIC DNA]</scope>
    <source>
        <strain evidence="2 3">HHB9708</strain>
    </source>
</reference>
<proteinExistence type="predicted"/>
<protein>
    <recommendedName>
        <fullName evidence="4">BTB domain-containing protein</fullName>
    </recommendedName>
</protein>
<organism evidence="2 3">
    <name type="scientific">Sistotremastrum niveocremeum HHB9708</name>
    <dbReference type="NCBI Taxonomy" id="1314777"/>
    <lineage>
        <taxon>Eukaryota</taxon>
        <taxon>Fungi</taxon>
        <taxon>Dikarya</taxon>
        <taxon>Basidiomycota</taxon>
        <taxon>Agaricomycotina</taxon>
        <taxon>Agaricomycetes</taxon>
        <taxon>Sistotremastrales</taxon>
        <taxon>Sistotremastraceae</taxon>
        <taxon>Sertulicium</taxon>
        <taxon>Sertulicium niveocremeum</taxon>
    </lineage>
</organism>
<evidence type="ECO:0000313" key="2">
    <source>
        <dbReference type="EMBL" id="KZS93587.1"/>
    </source>
</evidence>
<accession>A0A164UW26</accession>
<feature type="compositionally biased region" description="Pro residues" evidence="1">
    <location>
        <begin position="28"/>
        <end position="47"/>
    </location>
</feature>